<sequence length="231" mass="25521">MNKASRQRLDKATAHLACCDPDWAILIDLVGPCQLALDRGREPFQALVHAVTHQQLNGRAAQAIFKRFLALYPDEPFPSPEMILATDDNMLRGCGFSLAKIATIRGIAEKTLQGVVPSRRMADVMRDQELIARLTSLHGIGRWTVEMLLIFTLGRPDVLPVDDFGIREGWRLIKGLPRQPAPKELAAIGQPWAPYRSTAAWYLWQAVAQYKLALAANPTGTATTGTVKQIA</sequence>
<dbReference type="GO" id="GO:0006285">
    <property type="term" value="P:base-excision repair, AP site formation"/>
    <property type="evidence" value="ECO:0007669"/>
    <property type="project" value="TreeGrafter"/>
</dbReference>
<keyword evidence="5" id="KW-0234">DNA repair</keyword>
<evidence type="ECO:0000256" key="4">
    <source>
        <dbReference type="ARBA" id="ARBA00022763"/>
    </source>
</evidence>
<evidence type="ECO:0000313" key="7">
    <source>
        <dbReference type="EMBL" id="CAG4882508.1"/>
    </source>
</evidence>
<dbReference type="EMBL" id="CAJQUM010000001">
    <property type="protein sequence ID" value="CAG4882508.1"/>
    <property type="molecule type" value="Genomic_DNA"/>
</dbReference>
<dbReference type="PANTHER" id="PTHR43003:SF5">
    <property type="entry name" value="DNA-3-METHYLADENINE GLYCOSYLASE"/>
    <property type="match status" value="1"/>
</dbReference>
<gene>
    <name evidence="7" type="ORF">GTOL_10390</name>
</gene>
<keyword evidence="4" id="KW-0227">DNA damage</keyword>
<dbReference type="EC" id="3.2.2.21" evidence="3"/>
<evidence type="ECO:0000256" key="3">
    <source>
        <dbReference type="ARBA" id="ARBA00012000"/>
    </source>
</evidence>
<dbReference type="InterPro" id="IPR051912">
    <property type="entry name" value="Alkylbase_DNA_Glycosylase/TA"/>
</dbReference>
<evidence type="ECO:0000313" key="8">
    <source>
        <dbReference type="Proteomes" id="UP000742786"/>
    </source>
</evidence>
<evidence type="ECO:0000256" key="1">
    <source>
        <dbReference type="ARBA" id="ARBA00000086"/>
    </source>
</evidence>
<dbReference type="GO" id="GO:0032993">
    <property type="term" value="C:protein-DNA complex"/>
    <property type="evidence" value="ECO:0007669"/>
    <property type="project" value="TreeGrafter"/>
</dbReference>
<evidence type="ECO:0000256" key="5">
    <source>
        <dbReference type="ARBA" id="ARBA00023204"/>
    </source>
</evidence>
<dbReference type="AlphaFoldDB" id="A0A916J212"/>
<name>A0A916J212_9PROT</name>
<proteinExistence type="inferred from homology"/>
<dbReference type="InterPro" id="IPR011257">
    <property type="entry name" value="DNA_glycosylase"/>
</dbReference>
<keyword evidence="8" id="KW-1185">Reference proteome</keyword>
<dbReference type="GO" id="GO:0043916">
    <property type="term" value="F:DNA-7-methylguanine glycosylase activity"/>
    <property type="evidence" value="ECO:0007669"/>
    <property type="project" value="TreeGrafter"/>
</dbReference>
<dbReference type="Proteomes" id="UP000742786">
    <property type="component" value="Unassembled WGS sequence"/>
</dbReference>
<dbReference type="GO" id="GO:0032131">
    <property type="term" value="F:alkylated DNA binding"/>
    <property type="evidence" value="ECO:0007669"/>
    <property type="project" value="TreeGrafter"/>
</dbReference>
<dbReference type="GO" id="GO:0006307">
    <property type="term" value="P:DNA alkylation repair"/>
    <property type="evidence" value="ECO:0007669"/>
    <property type="project" value="TreeGrafter"/>
</dbReference>
<evidence type="ECO:0000256" key="2">
    <source>
        <dbReference type="ARBA" id="ARBA00010817"/>
    </source>
</evidence>
<dbReference type="PANTHER" id="PTHR43003">
    <property type="entry name" value="DNA-3-METHYLADENINE GLYCOSYLASE"/>
    <property type="match status" value="1"/>
</dbReference>
<protein>
    <recommendedName>
        <fullName evidence="3">DNA-3-methyladenine glycosylase II</fullName>
        <ecNumber evidence="3">3.2.2.21</ecNumber>
    </recommendedName>
</protein>
<dbReference type="FunFam" id="1.10.340.30:FF:000004">
    <property type="entry name" value="DNA-3-methyladenine glycosylase II"/>
    <property type="match status" value="1"/>
</dbReference>
<comment type="similarity">
    <text evidence="2">Belongs to the alkylbase DNA glycosidase AlkA family.</text>
</comment>
<dbReference type="Pfam" id="PF00730">
    <property type="entry name" value="HhH-GPD"/>
    <property type="match status" value="1"/>
</dbReference>
<dbReference type="CDD" id="cd00056">
    <property type="entry name" value="ENDO3c"/>
    <property type="match status" value="1"/>
</dbReference>
<accession>A0A916J212</accession>
<comment type="caution">
    <text evidence="7">The sequence shown here is derived from an EMBL/GenBank/DDBJ whole genome shotgun (WGS) entry which is preliminary data.</text>
</comment>
<reference evidence="7" key="1">
    <citation type="submission" date="2021-04" db="EMBL/GenBank/DDBJ databases">
        <authorList>
            <person name="Hornung B."/>
        </authorList>
    </citation>
    <scope>NUCLEOTIDE SEQUENCE</scope>
    <source>
        <strain evidence="7">G5G6</strain>
    </source>
</reference>
<feature type="domain" description="HhH-GPD" evidence="6">
    <location>
        <begin position="52"/>
        <end position="208"/>
    </location>
</feature>
<evidence type="ECO:0000259" key="6">
    <source>
        <dbReference type="SMART" id="SM00478"/>
    </source>
</evidence>
<dbReference type="GO" id="GO:0008725">
    <property type="term" value="F:DNA-3-methyladenine glycosylase activity"/>
    <property type="evidence" value="ECO:0007669"/>
    <property type="project" value="TreeGrafter"/>
</dbReference>
<dbReference type="SMART" id="SM00478">
    <property type="entry name" value="ENDO3c"/>
    <property type="match status" value="1"/>
</dbReference>
<dbReference type="Gene3D" id="1.10.1670.40">
    <property type="match status" value="1"/>
</dbReference>
<dbReference type="SUPFAM" id="SSF48150">
    <property type="entry name" value="DNA-glycosylase"/>
    <property type="match status" value="1"/>
</dbReference>
<comment type="catalytic activity">
    <reaction evidence="1">
        <text>Hydrolysis of alkylated DNA, releasing 3-methyladenine, 3-methylguanine, 7-methylguanine and 7-methyladenine.</text>
        <dbReference type="EC" id="3.2.2.21"/>
    </reaction>
</comment>
<organism evidence="7 8">
    <name type="scientific">Georgfuchsia toluolica</name>
    <dbReference type="NCBI Taxonomy" id="424218"/>
    <lineage>
        <taxon>Bacteria</taxon>
        <taxon>Pseudomonadati</taxon>
        <taxon>Pseudomonadota</taxon>
        <taxon>Betaproteobacteria</taxon>
        <taxon>Nitrosomonadales</taxon>
        <taxon>Sterolibacteriaceae</taxon>
        <taxon>Georgfuchsia</taxon>
    </lineage>
</organism>
<dbReference type="InterPro" id="IPR003265">
    <property type="entry name" value="HhH-GPD_domain"/>
</dbReference>
<dbReference type="Gene3D" id="1.10.340.30">
    <property type="entry name" value="Hypothetical protein, domain 2"/>
    <property type="match status" value="1"/>
</dbReference>
<dbReference type="RefSeq" id="WP_220634574.1">
    <property type="nucleotide sequence ID" value="NZ_CAJQUM010000001.1"/>
</dbReference>